<protein>
    <recommendedName>
        <fullName evidence="3">Transposase</fullName>
    </recommendedName>
</protein>
<evidence type="ECO:0008006" key="3">
    <source>
        <dbReference type="Google" id="ProtNLM"/>
    </source>
</evidence>
<keyword evidence="2" id="KW-1185">Reference proteome</keyword>
<accession>A0ABR6NBR2</accession>
<gene>
    <name evidence="1" type="ORF">HNP60_000682</name>
</gene>
<organism evidence="1 2">
    <name type="scientific">Sphingobium lignivorans</name>
    <dbReference type="NCBI Taxonomy" id="2735886"/>
    <lineage>
        <taxon>Bacteria</taxon>
        <taxon>Pseudomonadati</taxon>
        <taxon>Pseudomonadota</taxon>
        <taxon>Alphaproteobacteria</taxon>
        <taxon>Sphingomonadales</taxon>
        <taxon>Sphingomonadaceae</taxon>
        <taxon>Sphingobium</taxon>
    </lineage>
</organism>
<dbReference type="Proteomes" id="UP001138540">
    <property type="component" value="Unassembled WGS sequence"/>
</dbReference>
<reference evidence="1 2" key="1">
    <citation type="submission" date="2020-08" db="EMBL/GenBank/DDBJ databases">
        <title>Exploring microbial biodiversity for novel pathways involved in the catabolism of aromatic compounds derived from lignin.</title>
        <authorList>
            <person name="Elkins J."/>
        </authorList>
    </citation>
    <scope>NUCLEOTIDE SEQUENCE [LARGE SCALE GENOMIC DNA]</scope>
    <source>
        <strain evidence="1 2">B1D3A</strain>
    </source>
</reference>
<sequence>MEDFNGLLHDQQLALLQAQFSDCGQSRRKSRETARAIGRRIDAHPYAVNGLPGPQKQLGGRRILGISFA</sequence>
<proteinExistence type="predicted"/>
<dbReference type="RefSeq" id="WP_184150185.1">
    <property type="nucleotide sequence ID" value="NZ_JACHKA010000001.1"/>
</dbReference>
<evidence type="ECO:0000313" key="1">
    <source>
        <dbReference type="EMBL" id="MBB5984708.1"/>
    </source>
</evidence>
<comment type="caution">
    <text evidence="1">The sequence shown here is derived from an EMBL/GenBank/DDBJ whole genome shotgun (WGS) entry which is preliminary data.</text>
</comment>
<name>A0ABR6NBR2_9SPHN</name>
<evidence type="ECO:0000313" key="2">
    <source>
        <dbReference type="Proteomes" id="UP001138540"/>
    </source>
</evidence>
<dbReference type="EMBL" id="JACHKA010000001">
    <property type="protein sequence ID" value="MBB5984708.1"/>
    <property type="molecule type" value="Genomic_DNA"/>
</dbReference>